<evidence type="ECO:0000313" key="9">
    <source>
        <dbReference type="Proteomes" id="UP001164746"/>
    </source>
</evidence>
<dbReference type="Proteomes" id="UP001164746">
    <property type="component" value="Chromosome 2"/>
</dbReference>
<evidence type="ECO:0000259" key="7">
    <source>
        <dbReference type="PROSITE" id="PS50835"/>
    </source>
</evidence>
<feature type="region of interest" description="Disordered" evidence="6">
    <location>
        <begin position="485"/>
        <end position="504"/>
    </location>
</feature>
<dbReference type="SUPFAM" id="SSF48726">
    <property type="entry name" value="Immunoglobulin"/>
    <property type="match status" value="1"/>
</dbReference>
<dbReference type="InterPro" id="IPR007110">
    <property type="entry name" value="Ig-like_dom"/>
</dbReference>
<keyword evidence="9" id="KW-1185">Reference proteome</keyword>
<evidence type="ECO:0000256" key="1">
    <source>
        <dbReference type="ARBA" id="ARBA00004479"/>
    </source>
</evidence>
<feature type="domain" description="Ig-like" evidence="7">
    <location>
        <begin position="322"/>
        <end position="406"/>
    </location>
</feature>
<dbReference type="InterPro" id="IPR036179">
    <property type="entry name" value="Ig-like_dom_sf"/>
</dbReference>
<evidence type="ECO:0000256" key="5">
    <source>
        <dbReference type="ARBA" id="ARBA00023319"/>
    </source>
</evidence>
<feature type="region of interest" description="Disordered" evidence="6">
    <location>
        <begin position="509"/>
        <end position="528"/>
    </location>
</feature>
<dbReference type="EMBL" id="CP111013">
    <property type="protein sequence ID" value="WAQ96069.1"/>
    <property type="molecule type" value="Genomic_DNA"/>
</dbReference>
<gene>
    <name evidence="8" type="ORF">MAR_028759</name>
</gene>
<evidence type="ECO:0000313" key="8">
    <source>
        <dbReference type="EMBL" id="WAQ96069.1"/>
    </source>
</evidence>
<evidence type="ECO:0000256" key="4">
    <source>
        <dbReference type="ARBA" id="ARBA00023180"/>
    </source>
</evidence>
<feature type="compositionally biased region" description="Polar residues" evidence="6">
    <location>
        <begin position="517"/>
        <end position="528"/>
    </location>
</feature>
<sequence length="528" mass="58848">MILLPDLSGGCGYIYLRTPNPVVGKNVEIGYYPAPAVIGLTGEYSREWYNESSRSLMTLTEGLLTEEELPNKEFVLTIYNSTRWTTGNYSVKCTKSTTNRLSTERVYVKVTVPPGQPFLQSPNIVQDCPKCLVGILHENLYYHVFCNTSGGTTPSIYVGDEGGTVYNDTQFENIYKISRIIREEDHMKTVTCSVSNAALENPLTTSAKFFVAVKPEVPVLNVPILRDGNPANITCISRGGRPATNLNPPTMLTMVAPTITSYLQDSYTLKFSCLTDTYNDNCFISWTKDGQLHHANTYWTDKIHDSHLMVFANVSKENNDKPSVSLSVQNKVWLNAHDTTSVICTAKSQPLSDIVWSVNGDTQLLVCNKSIECEIHTLPIETDEHRNYICTAYFEFGDYDTIATISFLAIGRASTQKTYEIPNESEDASLTNRNANVQGNETVEMNEEVIYAQVNKVRTNRTETLGPKTKGSDTNLVYADIDIEHLETASKPPSRERPPSPTEYAEIHTIRTERGSNSDNIITSSQGK</sequence>
<keyword evidence="2" id="KW-0472">Membrane</keyword>
<reference evidence="8" key="1">
    <citation type="submission" date="2022-11" db="EMBL/GenBank/DDBJ databases">
        <title>Centuries of genome instability and evolution in soft-shell clam transmissible cancer (bioRxiv).</title>
        <authorList>
            <person name="Hart S.F.M."/>
            <person name="Yonemitsu M.A."/>
            <person name="Giersch R.M."/>
            <person name="Beal B.F."/>
            <person name="Arriagada G."/>
            <person name="Davis B.W."/>
            <person name="Ostrander E.A."/>
            <person name="Goff S.P."/>
            <person name="Metzger M.J."/>
        </authorList>
    </citation>
    <scope>NUCLEOTIDE SEQUENCE</scope>
    <source>
        <strain evidence="8">MELC-2E11</strain>
        <tissue evidence="8">Siphon/mantle</tissue>
    </source>
</reference>
<evidence type="ECO:0000256" key="3">
    <source>
        <dbReference type="ARBA" id="ARBA00023157"/>
    </source>
</evidence>
<keyword evidence="5" id="KW-0393">Immunoglobulin domain</keyword>
<accession>A0ABY7DFL0</accession>
<evidence type="ECO:0000256" key="2">
    <source>
        <dbReference type="ARBA" id="ARBA00023136"/>
    </source>
</evidence>
<dbReference type="PROSITE" id="PS50835">
    <property type="entry name" value="IG_LIKE"/>
    <property type="match status" value="1"/>
</dbReference>
<keyword evidence="4" id="KW-0325">Glycoprotein</keyword>
<keyword evidence="3" id="KW-1015">Disulfide bond</keyword>
<proteinExistence type="predicted"/>
<feature type="compositionally biased region" description="Basic and acidic residues" evidence="6">
    <location>
        <begin position="485"/>
        <end position="498"/>
    </location>
</feature>
<dbReference type="PANTHER" id="PTHR11640">
    <property type="entry name" value="NEPHRIN"/>
    <property type="match status" value="1"/>
</dbReference>
<comment type="subcellular location">
    <subcellularLocation>
        <location evidence="1">Membrane</location>
        <topology evidence="1">Single-pass type I membrane protein</topology>
    </subcellularLocation>
</comment>
<protein>
    <recommendedName>
        <fullName evidence="7">Ig-like domain-containing protein</fullName>
    </recommendedName>
</protein>
<organism evidence="8 9">
    <name type="scientific">Mya arenaria</name>
    <name type="common">Soft-shell clam</name>
    <dbReference type="NCBI Taxonomy" id="6604"/>
    <lineage>
        <taxon>Eukaryota</taxon>
        <taxon>Metazoa</taxon>
        <taxon>Spiralia</taxon>
        <taxon>Lophotrochozoa</taxon>
        <taxon>Mollusca</taxon>
        <taxon>Bivalvia</taxon>
        <taxon>Autobranchia</taxon>
        <taxon>Heteroconchia</taxon>
        <taxon>Euheterodonta</taxon>
        <taxon>Imparidentia</taxon>
        <taxon>Neoheterodontei</taxon>
        <taxon>Myida</taxon>
        <taxon>Myoidea</taxon>
        <taxon>Myidae</taxon>
        <taxon>Mya</taxon>
    </lineage>
</organism>
<dbReference type="PANTHER" id="PTHR11640:SF31">
    <property type="entry name" value="IRREGULAR CHIASM C-ROUGHEST PROTEIN-RELATED"/>
    <property type="match status" value="1"/>
</dbReference>
<name>A0ABY7DFL0_MYAAR</name>
<dbReference type="InterPro" id="IPR051275">
    <property type="entry name" value="Cell_adhesion_signaling"/>
</dbReference>
<evidence type="ECO:0000256" key="6">
    <source>
        <dbReference type="SAM" id="MobiDB-lite"/>
    </source>
</evidence>